<organism evidence="2 3">
    <name type="scientific">Thalassiosira pseudonana</name>
    <name type="common">Marine diatom</name>
    <name type="synonym">Cyclotella nana</name>
    <dbReference type="NCBI Taxonomy" id="35128"/>
    <lineage>
        <taxon>Eukaryota</taxon>
        <taxon>Sar</taxon>
        <taxon>Stramenopiles</taxon>
        <taxon>Ochrophyta</taxon>
        <taxon>Bacillariophyta</taxon>
        <taxon>Coscinodiscophyceae</taxon>
        <taxon>Thalassiosirophycidae</taxon>
        <taxon>Thalassiosirales</taxon>
        <taxon>Thalassiosiraceae</taxon>
        <taxon>Thalassiosira</taxon>
    </lineage>
</organism>
<dbReference type="GeneID" id="7443192"/>
<keyword evidence="3" id="KW-1185">Reference proteome</keyword>
<gene>
    <name evidence="2" type="ORF">THAPSDRAFT_24559</name>
</gene>
<dbReference type="EMBL" id="CM000647">
    <property type="protein sequence ID" value="EED89725.1"/>
    <property type="molecule type" value="Genomic_DNA"/>
</dbReference>
<feature type="region of interest" description="Disordered" evidence="1">
    <location>
        <begin position="1"/>
        <end position="31"/>
    </location>
</feature>
<dbReference type="PaxDb" id="35128-Thaps24559"/>
<evidence type="ECO:0000256" key="1">
    <source>
        <dbReference type="SAM" id="MobiDB-lite"/>
    </source>
</evidence>
<accession>B8CAQ8</accession>
<dbReference type="RefSeq" id="XP_002293264.1">
    <property type="nucleotide sequence ID" value="XM_002293228.1"/>
</dbReference>
<reference evidence="2 3" key="1">
    <citation type="journal article" date="2004" name="Science">
        <title>The genome of the diatom Thalassiosira pseudonana: ecology, evolution, and metabolism.</title>
        <authorList>
            <person name="Armbrust E.V."/>
            <person name="Berges J.A."/>
            <person name="Bowler C."/>
            <person name="Green B.R."/>
            <person name="Martinez D."/>
            <person name="Putnam N.H."/>
            <person name="Zhou S."/>
            <person name="Allen A.E."/>
            <person name="Apt K.E."/>
            <person name="Bechner M."/>
            <person name="Brzezinski M.A."/>
            <person name="Chaal B.K."/>
            <person name="Chiovitti A."/>
            <person name="Davis A.K."/>
            <person name="Demarest M.S."/>
            <person name="Detter J.C."/>
            <person name="Glavina T."/>
            <person name="Goodstein D."/>
            <person name="Hadi M.Z."/>
            <person name="Hellsten U."/>
            <person name="Hildebrand M."/>
            <person name="Jenkins B.D."/>
            <person name="Jurka J."/>
            <person name="Kapitonov V.V."/>
            <person name="Kroger N."/>
            <person name="Lau W.W."/>
            <person name="Lane T.W."/>
            <person name="Larimer F.W."/>
            <person name="Lippmeier J.C."/>
            <person name="Lucas S."/>
            <person name="Medina M."/>
            <person name="Montsant A."/>
            <person name="Obornik M."/>
            <person name="Parker M.S."/>
            <person name="Palenik B."/>
            <person name="Pazour G.J."/>
            <person name="Richardson P.M."/>
            <person name="Rynearson T.A."/>
            <person name="Saito M.A."/>
            <person name="Schwartz D.C."/>
            <person name="Thamatrakoln K."/>
            <person name="Valentin K."/>
            <person name="Vardi A."/>
            <person name="Wilkerson F.P."/>
            <person name="Rokhsar D.S."/>
        </authorList>
    </citation>
    <scope>NUCLEOTIDE SEQUENCE [LARGE SCALE GENOMIC DNA]</scope>
    <source>
        <strain evidence="2 3">CCMP1335</strain>
    </source>
</reference>
<protein>
    <submittedName>
        <fullName evidence="2">Uncharacterized protein</fullName>
    </submittedName>
</protein>
<reference evidence="2 3" key="2">
    <citation type="journal article" date="2008" name="Nature">
        <title>The Phaeodactylum genome reveals the evolutionary history of diatom genomes.</title>
        <authorList>
            <person name="Bowler C."/>
            <person name="Allen A.E."/>
            <person name="Badger J.H."/>
            <person name="Grimwood J."/>
            <person name="Jabbari K."/>
            <person name="Kuo A."/>
            <person name="Maheswari U."/>
            <person name="Martens C."/>
            <person name="Maumus F."/>
            <person name="Otillar R.P."/>
            <person name="Rayko E."/>
            <person name="Salamov A."/>
            <person name="Vandepoele K."/>
            <person name="Beszteri B."/>
            <person name="Gruber A."/>
            <person name="Heijde M."/>
            <person name="Katinka M."/>
            <person name="Mock T."/>
            <person name="Valentin K."/>
            <person name="Verret F."/>
            <person name="Berges J.A."/>
            <person name="Brownlee C."/>
            <person name="Cadoret J.P."/>
            <person name="Chiovitti A."/>
            <person name="Choi C.J."/>
            <person name="Coesel S."/>
            <person name="De Martino A."/>
            <person name="Detter J.C."/>
            <person name="Durkin C."/>
            <person name="Falciatore A."/>
            <person name="Fournet J."/>
            <person name="Haruta M."/>
            <person name="Huysman M.J."/>
            <person name="Jenkins B.D."/>
            <person name="Jiroutova K."/>
            <person name="Jorgensen R.E."/>
            <person name="Joubert Y."/>
            <person name="Kaplan A."/>
            <person name="Kroger N."/>
            <person name="Kroth P.G."/>
            <person name="La Roche J."/>
            <person name="Lindquist E."/>
            <person name="Lommer M."/>
            <person name="Martin-Jezequel V."/>
            <person name="Lopez P.J."/>
            <person name="Lucas S."/>
            <person name="Mangogna M."/>
            <person name="McGinnis K."/>
            <person name="Medlin L.K."/>
            <person name="Montsant A."/>
            <person name="Oudot-Le Secq M.P."/>
            <person name="Napoli C."/>
            <person name="Obornik M."/>
            <person name="Parker M.S."/>
            <person name="Petit J.L."/>
            <person name="Porcel B.M."/>
            <person name="Poulsen N."/>
            <person name="Robison M."/>
            <person name="Rychlewski L."/>
            <person name="Rynearson T.A."/>
            <person name="Schmutz J."/>
            <person name="Shapiro H."/>
            <person name="Siaut M."/>
            <person name="Stanley M."/>
            <person name="Sussman M.R."/>
            <person name="Taylor A.R."/>
            <person name="Vardi A."/>
            <person name="von Dassow P."/>
            <person name="Vyverman W."/>
            <person name="Willis A."/>
            <person name="Wyrwicz L.S."/>
            <person name="Rokhsar D.S."/>
            <person name="Weissenbach J."/>
            <person name="Armbrust E.V."/>
            <person name="Green B.R."/>
            <person name="Van de Peer Y."/>
            <person name="Grigoriev I.V."/>
        </authorList>
    </citation>
    <scope>NUCLEOTIDE SEQUENCE [LARGE SCALE GENOMIC DNA]</scope>
    <source>
        <strain evidence="2 3">CCMP1335</strain>
    </source>
</reference>
<proteinExistence type="predicted"/>
<dbReference type="KEGG" id="tps:THAPSDRAFT_24559"/>
<dbReference type="InParanoid" id="B8CAQ8"/>
<feature type="region of interest" description="Disordered" evidence="1">
    <location>
        <begin position="104"/>
        <end position="124"/>
    </location>
</feature>
<feature type="compositionally biased region" description="Low complexity" evidence="1">
    <location>
        <begin position="1"/>
        <end position="26"/>
    </location>
</feature>
<evidence type="ECO:0000313" key="2">
    <source>
        <dbReference type="EMBL" id="EED89725.1"/>
    </source>
</evidence>
<evidence type="ECO:0000313" key="3">
    <source>
        <dbReference type="Proteomes" id="UP000001449"/>
    </source>
</evidence>
<dbReference type="Proteomes" id="UP000001449">
    <property type="component" value="Chromosome 12"/>
</dbReference>
<dbReference type="HOGENOM" id="CLU_864626_0_0_1"/>
<sequence length="322" mass="35593">MRTRTAIASSTRRASSQSSSSSSSSANMDNCSSRRSAMMRPFVLILQLVFLSCCLAVVASVDELSLADSPAVVREGTEEITHLRVSTSPSSRHVDGISGSTLHSTLSTQSQRHGDDATFGTQRQRQPYSPSFIEAMYSWLGVFRYDSSSSSLDASSSVQEEDITYEMEDDAYQSSYQEESEGLENDGQRMLLGGRRKSNEAGWWYVDWNNAQCIQSCLKPYTPPPPGTNKPTLSNPNCGPPAPREAHLFPTALTCCTTMIPWKSLDECTRVGNPENTLVEYKIKPMKEEKPAKEQCYRSGMECGSLAEKFACCTYCKNGYCK</sequence>
<dbReference type="AlphaFoldDB" id="B8CAQ8"/>
<name>B8CAQ8_THAPS</name>